<proteinExistence type="predicted"/>
<dbReference type="AlphaFoldDB" id="A0A073J5P4"/>
<dbReference type="eggNOG" id="COG4545">
    <property type="taxonomic scope" value="Bacteria"/>
</dbReference>
<organism evidence="1 2">
    <name type="scientific">Synergistes jonesii</name>
    <dbReference type="NCBI Taxonomy" id="2754"/>
    <lineage>
        <taxon>Bacteria</taxon>
        <taxon>Thermotogati</taxon>
        <taxon>Synergistota</taxon>
        <taxon>Synergistia</taxon>
        <taxon>Synergistales</taxon>
        <taxon>Synergistaceae</taxon>
        <taxon>Synergistes</taxon>
    </lineage>
</organism>
<gene>
    <name evidence="1" type="ORF">EH55_13565</name>
</gene>
<evidence type="ECO:0000313" key="2">
    <source>
        <dbReference type="Proteomes" id="UP000027665"/>
    </source>
</evidence>
<accession>A0A073J5P4</accession>
<dbReference type="GeneID" id="90982918"/>
<name>A0A073J5P4_9BACT</name>
<dbReference type="RefSeq" id="WP_037974696.1">
    <property type="nucleotide sequence ID" value="NZ_CAMETI010000023.1"/>
</dbReference>
<evidence type="ECO:0000313" key="1">
    <source>
        <dbReference type="EMBL" id="KEJ93017.1"/>
    </source>
</evidence>
<dbReference type="STRING" id="2754.EH55_13565"/>
<keyword evidence="2" id="KW-1185">Reference proteome</keyword>
<reference evidence="1 2" key="1">
    <citation type="submission" date="2014-04" db="EMBL/GenBank/DDBJ databases">
        <title>Draft Genome Sequence of Synergistes jonesii.</title>
        <authorList>
            <person name="Coil D.A."/>
            <person name="Eisen J.A."/>
            <person name="Holland-Moritz H.E."/>
        </authorList>
    </citation>
    <scope>NUCLEOTIDE SEQUENCE [LARGE SCALE GENOMIC DNA]</scope>
    <source>
        <strain evidence="1 2">78-1</strain>
    </source>
</reference>
<dbReference type="EMBL" id="JMKI01000008">
    <property type="protein sequence ID" value="KEJ93017.1"/>
    <property type="molecule type" value="Genomic_DNA"/>
</dbReference>
<protein>
    <recommendedName>
        <fullName evidence="3">Glutaredoxin</fullName>
    </recommendedName>
</protein>
<dbReference type="OrthoDB" id="9798918at2"/>
<dbReference type="Proteomes" id="UP000027665">
    <property type="component" value="Unassembled WGS sequence"/>
</dbReference>
<comment type="caution">
    <text evidence="1">The sequence shown here is derived from an EMBL/GenBank/DDBJ whole genome shotgun (WGS) entry which is preliminary data.</text>
</comment>
<evidence type="ECO:0008006" key="3">
    <source>
        <dbReference type="Google" id="ProtNLM"/>
    </source>
</evidence>
<sequence>MIVIYGSAQCPKTLKLLGGCKEKNIGAEFRDISASLKDLAEFIAIRDGDAAFAAAKKAGRLGIPCVLLEDGGIFDGGEEPFSLPAVMKKITGEK</sequence>